<evidence type="ECO:0000256" key="1">
    <source>
        <dbReference type="SAM" id="Phobius"/>
    </source>
</evidence>
<organism evidence="2 3">
    <name type="scientific">Acanthosepion pharaonis</name>
    <name type="common">Pharaoh cuttlefish</name>
    <name type="synonym">Sepia pharaonis</name>
    <dbReference type="NCBI Taxonomy" id="158019"/>
    <lineage>
        <taxon>Eukaryota</taxon>
        <taxon>Metazoa</taxon>
        <taxon>Spiralia</taxon>
        <taxon>Lophotrochozoa</taxon>
        <taxon>Mollusca</taxon>
        <taxon>Cephalopoda</taxon>
        <taxon>Coleoidea</taxon>
        <taxon>Decapodiformes</taxon>
        <taxon>Sepiida</taxon>
        <taxon>Sepiina</taxon>
        <taxon>Sepiidae</taxon>
        <taxon>Acanthosepion</taxon>
    </lineage>
</organism>
<feature type="transmembrane region" description="Helical" evidence="1">
    <location>
        <begin position="40"/>
        <end position="58"/>
    </location>
</feature>
<keyword evidence="1" id="KW-0472">Membrane</keyword>
<gene>
    <name evidence="2" type="ORF">SPHA_720</name>
</gene>
<reference evidence="2" key="1">
    <citation type="submission" date="2021-01" db="EMBL/GenBank/DDBJ databases">
        <authorList>
            <person name="Li R."/>
            <person name="Bekaert M."/>
        </authorList>
    </citation>
    <scope>NUCLEOTIDE SEQUENCE</scope>
    <source>
        <strain evidence="2">Farmed</strain>
    </source>
</reference>
<proteinExistence type="predicted"/>
<dbReference type="AlphaFoldDB" id="A0A812AI65"/>
<comment type="caution">
    <text evidence="2">The sequence shown here is derived from an EMBL/GenBank/DDBJ whole genome shotgun (WGS) entry which is preliminary data.</text>
</comment>
<feature type="transmembrane region" description="Helical" evidence="1">
    <location>
        <begin position="230"/>
        <end position="253"/>
    </location>
</feature>
<feature type="transmembrane region" description="Helical" evidence="1">
    <location>
        <begin position="70"/>
        <end position="94"/>
    </location>
</feature>
<keyword evidence="3" id="KW-1185">Reference proteome</keyword>
<name>A0A812AI65_ACAPH</name>
<dbReference type="Proteomes" id="UP000597762">
    <property type="component" value="Unassembled WGS sequence"/>
</dbReference>
<keyword evidence="1" id="KW-0812">Transmembrane</keyword>
<feature type="transmembrane region" description="Helical" evidence="1">
    <location>
        <begin position="205"/>
        <end position="224"/>
    </location>
</feature>
<protein>
    <submittedName>
        <fullName evidence="2">Uncharacterized protein</fullName>
    </submittedName>
</protein>
<feature type="transmembrane region" description="Helical" evidence="1">
    <location>
        <begin position="114"/>
        <end position="134"/>
    </location>
</feature>
<sequence>MRFLLKRDGMGYPPLSPKQMTLHALSFSLSPFSSFSTTRSFFGSRFFFLIAVSLYSFSPNNFHRSSSVSALYSFSLLAFIPVVVAFLFVYYTLIPSTSLCPFPCYSLSLFPINFLLYLCCLHFPLRLLFALFFIYCFRCCLIYLLPLHPLFLLCFSLLFPYCYHPFLPFFLRIFFFFLLIFPPRFLFSFFYLFRCCILPFLPVHLKLFYSSFYICLLFFFIAISPRPCQFSFILFYISFRFHFSFPLSFLSVCCRLPFLQQH</sequence>
<feature type="transmembrane region" description="Helical" evidence="1">
    <location>
        <begin position="169"/>
        <end position="193"/>
    </location>
</feature>
<feature type="transmembrane region" description="Helical" evidence="1">
    <location>
        <begin position="141"/>
        <end position="163"/>
    </location>
</feature>
<keyword evidence="1" id="KW-1133">Transmembrane helix</keyword>
<evidence type="ECO:0000313" key="3">
    <source>
        <dbReference type="Proteomes" id="UP000597762"/>
    </source>
</evidence>
<accession>A0A812AI65</accession>
<evidence type="ECO:0000313" key="2">
    <source>
        <dbReference type="EMBL" id="CAE1140966.1"/>
    </source>
</evidence>
<dbReference type="EMBL" id="CAHIKZ030000019">
    <property type="protein sequence ID" value="CAE1140966.1"/>
    <property type="molecule type" value="Genomic_DNA"/>
</dbReference>